<comment type="similarity">
    <text evidence="1">Belongs to the ATP-dependent AMP-binding enzyme family.</text>
</comment>
<evidence type="ECO:0000256" key="3">
    <source>
        <dbReference type="SAM" id="MobiDB-lite"/>
    </source>
</evidence>
<keyword evidence="2" id="KW-0436">Ligase</keyword>
<dbReference type="CDD" id="cd05911">
    <property type="entry name" value="Firefly_Luc_like"/>
    <property type="match status" value="1"/>
</dbReference>
<evidence type="ECO:0000313" key="7">
    <source>
        <dbReference type="Proteomes" id="UP001145021"/>
    </source>
</evidence>
<feature type="region of interest" description="Disordered" evidence="3">
    <location>
        <begin position="547"/>
        <end position="577"/>
    </location>
</feature>
<dbReference type="AlphaFoldDB" id="A0A9W7XPB2"/>
<name>A0A9W7XPB2_9FUNG</name>
<dbReference type="GO" id="GO:0016405">
    <property type="term" value="F:CoA-ligase activity"/>
    <property type="evidence" value="ECO:0007669"/>
    <property type="project" value="TreeGrafter"/>
</dbReference>
<dbReference type="EMBL" id="JANBOH010000033">
    <property type="protein sequence ID" value="KAJ1647323.1"/>
    <property type="molecule type" value="Genomic_DNA"/>
</dbReference>
<evidence type="ECO:0000259" key="5">
    <source>
        <dbReference type="Pfam" id="PF13193"/>
    </source>
</evidence>
<evidence type="ECO:0000256" key="2">
    <source>
        <dbReference type="ARBA" id="ARBA00022598"/>
    </source>
</evidence>
<evidence type="ECO:0000313" key="6">
    <source>
        <dbReference type="EMBL" id="KAJ1647323.1"/>
    </source>
</evidence>
<dbReference type="Pfam" id="PF00501">
    <property type="entry name" value="AMP-binding"/>
    <property type="match status" value="1"/>
</dbReference>
<reference evidence="6" key="1">
    <citation type="submission" date="2022-07" db="EMBL/GenBank/DDBJ databases">
        <title>Phylogenomic reconstructions and comparative analyses of Kickxellomycotina fungi.</title>
        <authorList>
            <person name="Reynolds N.K."/>
            <person name="Stajich J.E."/>
            <person name="Barry K."/>
            <person name="Grigoriev I.V."/>
            <person name="Crous P."/>
            <person name="Smith M.E."/>
        </authorList>
    </citation>
    <scope>NUCLEOTIDE SEQUENCE</scope>
    <source>
        <strain evidence="6">NBRC 105413</strain>
    </source>
</reference>
<dbReference type="InterPro" id="IPR045851">
    <property type="entry name" value="AMP-bd_C_sf"/>
</dbReference>
<keyword evidence="7" id="KW-1185">Reference proteome</keyword>
<evidence type="ECO:0008006" key="8">
    <source>
        <dbReference type="Google" id="ProtNLM"/>
    </source>
</evidence>
<feature type="compositionally biased region" description="Low complexity" evidence="3">
    <location>
        <begin position="548"/>
        <end position="577"/>
    </location>
</feature>
<evidence type="ECO:0000256" key="1">
    <source>
        <dbReference type="ARBA" id="ARBA00006432"/>
    </source>
</evidence>
<proteinExistence type="inferred from homology"/>
<protein>
    <recommendedName>
        <fullName evidence="8">Acetyl-CoA synthetase-like protein</fullName>
    </recommendedName>
</protein>
<dbReference type="PANTHER" id="PTHR24096:SF149">
    <property type="entry name" value="AMP-BINDING DOMAIN-CONTAINING PROTEIN-RELATED"/>
    <property type="match status" value="1"/>
</dbReference>
<organism evidence="6 7">
    <name type="scientific">Coemansia asiatica</name>
    <dbReference type="NCBI Taxonomy" id="1052880"/>
    <lineage>
        <taxon>Eukaryota</taxon>
        <taxon>Fungi</taxon>
        <taxon>Fungi incertae sedis</taxon>
        <taxon>Zoopagomycota</taxon>
        <taxon>Kickxellomycotina</taxon>
        <taxon>Kickxellomycetes</taxon>
        <taxon>Kickxellales</taxon>
        <taxon>Kickxellaceae</taxon>
        <taxon>Coemansia</taxon>
    </lineage>
</organism>
<sequence length="577" mass="61935">MVFSSLLPPIDIPSTNVVDFVFGECERHTPTVEYPVFVDSASGTSIGLSDLRSQTLRLASGLQRICSIGTGDVVAIFAANSIIYPIAAYAIVAAGATCTPANPTYTAQELAHQLSNSRCKAVIVGDGLRETAVQALKIANHPVEHILLMDESRAGASGTIFDIMDAETPEDFFSKQAAEPDIDYARLPAYLCYSSGTTGKPKGVVLTHRNMVANALQINGVKKLDAPRTHARDTFLGLAPFCHAYGLSYVLHSSVSLGGTVVVMAKYSFESFLAVIQRYKVTYGYLVPPIVCALSKDARVDKYDLSTMTTVLSGGAALSPTLIEAMEQRLPGIKVVQGYGMTEMSPAVTMLATVHSNPASIGMLMPGCDAMVIDDEGNELPENTPGELCFRGPNIMACYLNNAEATRDIIDARGFLHTGDIGFIDSQGFFYITDRKKELIKYKGFQVAPSELEGLLAEHPDVEDAAVMAVYDDSQATEIPKAYMVLKGRKCNDNDDNQARGQAIVDWLHERVARYKRLRGGFAIIDHIPRSPAGKIIRNSIRNIEHVSSSSSNTNSSPKSDGAGSASDASSATAALA</sequence>
<dbReference type="Gene3D" id="3.30.300.30">
    <property type="match status" value="1"/>
</dbReference>
<dbReference type="InterPro" id="IPR020845">
    <property type="entry name" value="AMP-binding_CS"/>
</dbReference>
<accession>A0A9W7XPB2</accession>
<dbReference type="InterPro" id="IPR000873">
    <property type="entry name" value="AMP-dep_synth/lig_dom"/>
</dbReference>
<dbReference type="FunFam" id="3.40.50.12780:FF:000003">
    <property type="entry name" value="Long-chain-fatty-acid--CoA ligase FadD"/>
    <property type="match status" value="1"/>
</dbReference>
<dbReference type="InterPro" id="IPR025110">
    <property type="entry name" value="AMP-bd_C"/>
</dbReference>
<evidence type="ECO:0000259" key="4">
    <source>
        <dbReference type="Pfam" id="PF00501"/>
    </source>
</evidence>
<dbReference type="Proteomes" id="UP001145021">
    <property type="component" value="Unassembled WGS sequence"/>
</dbReference>
<dbReference type="SUPFAM" id="SSF56801">
    <property type="entry name" value="Acetyl-CoA synthetase-like"/>
    <property type="match status" value="1"/>
</dbReference>
<dbReference type="PROSITE" id="PS00455">
    <property type="entry name" value="AMP_BINDING"/>
    <property type="match status" value="1"/>
</dbReference>
<dbReference type="Gene3D" id="3.40.50.12780">
    <property type="entry name" value="N-terminal domain of ligase-like"/>
    <property type="match status" value="1"/>
</dbReference>
<gene>
    <name evidence="6" type="ORF">LPJ64_001304</name>
</gene>
<feature type="domain" description="AMP-dependent synthetase/ligase" evidence="4">
    <location>
        <begin position="33"/>
        <end position="400"/>
    </location>
</feature>
<comment type="caution">
    <text evidence="6">The sequence shown here is derived from an EMBL/GenBank/DDBJ whole genome shotgun (WGS) entry which is preliminary data.</text>
</comment>
<dbReference type="InterPro" id="IPR042099">
    <property type="entry name" value="ANL_N_sf"/>
</dbReference>
<feature type="domain" description="AMP-binding enzyme C-terminal" evidence="5">
    <location>
        <begin position="451"/>
        <end position="535"/>
    </location>
</feature>
<dbReference type="PANTHER" id="PTHR24096">
    <property type="entry name" value="LONG-CHAIN-FATTY-ACID--COA LIGASE"/>
    <property type="match status" value="1"/>
</dbReference>
<dbReference type="Pfam" id="PF13193">
    <property type="entry name" value="AMP-binding_C"/>
    <property type="match status" value="1"/>
</dbReference>